<dbReference type="PANTHER" id="PTHR45934:SF20">
    <property type="entry name" value="MONOOXYGENASE 2-RELATED"/>
    <property type="match status" value="1"/>
</dbReference>
<evidence type="ECO:0000256" key="1">
    <source>
        <dbReference type="ARBA" id="ARBA00023002"/>
    </source>
</evidence>
<feature type="domain" description="FAD-binding" evidence="4">
    <location>
        <begin position="3"/>
        <end position="323"/>
    </location>
</feature>
<keyword evidence="2" id="KW-0503">Monooxygenase</keyword>
<evidence type="ECO:0000259" key="4">
    <source>
        <dbReference type="Pfam" id="PF01494"/>
    </source>
</evidence>
<proteinExistence type="inferred from homology"/>
<evidence type="ECO:0000313" key="6">
    <source>
        <dbReference type="Proteomes" id="UP001567538"/>
    </source>
</evidence>
<comment type="similarity">
    <text evidence="3">Belongs to the 3-hydroxybenzoate 6-hydroxylase family.</text>
</comment>
<reference evidence="5 6" key="1">
    <citation type="submission" date="2024-06" db="EMBL/GenBank/DDBJ databases">
        <title>A chromosome level genome sequence of Diviner's sage (Salvia divinorum).</title>
        <authorList>
            <person name="Ford S.A."/>
            <person name="Ro D.-K."/>
            <person name="Ness R.W."/>
            <person name="Phillips M.A."/>
        </authorList>
    </citation>
    <scope>NUCLEOTIDE SEQUENCE [LARGE SCALE GENOMIC DNA]</scope>
    <source>
        <strain evidence="5">SAF-2024a</strain>
        <tissue evidence="5">Leaf</tissue>
    </source>
</reference>
<evidence type="ECO:0000256" key="3">
    <source>
        <dbReference type="ARBA" id="ARBA00024018"/>
    </source>
</evidence>
<evidence type="ECO:0000256" key="2">
    <source>
        <dbReference type="ARBA" id="ARBA00023033"/>
    </source>
</evidence>
<dbReference type="InterPro" id="IPR044560">
    <property type="entry name" value="MOase"/>
</dbReference>
<dbReference type="Pfam" id="PF01494">
    <property type="entry name" value="FAD_binding_3"/>
    <property type="match status" value="1"/>
</dbReference>
<name>A0ABD1GAQ4_SALDI</name>
<keyword evidence="1" id="KW-0560">Oxidoreductase</keyword>
<sequence length="400" mass="44222">MKDIVIVGAGIAGLATSLGLLRLGVSSVVLESTDSLRTSGFALGIWANGWRALDAIGVGHIIRAKHNKLSGIVTTSASSGVQTAELPFRDSHTQDDLEFRCVNRRVLLETLANELPRGTIRYSSKVVHIQSEDRVKSIHLSDGTVLETKVLIGCDGVNSVVSKFLGFSTPAYAGRTAVRGFVYLQDGHGLEPKFLQFFGKGVRYGVIPCDDYGVYWFLTFSPASQEKEMVQDPNKVKQLVLSKLGKASDKIMRVFEETELENMVCAPLRFRYPWEMLWGNISRDKICVIGDALHPMTPDMAQGGCSALEDSVVLARLLAGALKRNDEGNEHHAITEALEKLVRERRWRCFDLISTSYIVGYIQQSDGVLLQFFRDKFMARFMAGVVFKKASFDCGDLTVS</sequence>
<comment type="caution">
    <text evidence="5">The sequence shown here is derived from an EMBL/GenBank/DDBJ whole genome shotgun (WGS) entry which is preliminary data.</text>
</comment>
<dbReference type="PANTHER" id="PTHR45934">
    <property type="entry name" value="FAD/NAD(P)-BINDING OXIDOREDUCTASE FAMILY PROTEIN"/>
    <property type="match status" value="1"/>
</dbReference>
<dbReference type="EMBL" id="JBEAFC010000009">
    <property type="protein sequence ID" value="KAL1541176.1"/>
    <property type="molecule type" value="Genomic_DNA"/>
</dbReference>
<accession>A0ABD1GAQ4</accession>
<dbReference type="AlphaFoldDB" id="A0ABD1GAQ4"/>
<gene>
    <name evidence="5" type="ORF">AAHA92_25430</name>
</gene>
<dbReference type="PRINTS" id="PR00420">
    <property type="entry name" value="RNGMNOXGNASE"/>
</dbReference>
<dbReference type="InterPro" id="IPR002938">
    <property type="entry name" value="FAD-bd"/>
</dbReference>
<dbReference type="SUPFAM" id="SSF51905">
    <property type="entry name" value="FAD/NAD(P)-binding domain"/>
    <property type="match status" value="1"/>
</dbReference>
<protein>
    <submittedName>
        <fullName evidence="5">Monooxygenase 3-like</fullName>
    </submittedName>
</protein>
<dbReference type="Proteomes" id="UP001567538">
    <property type="component" value="Unassembled WGS sequence"/>
</dbReference>
<dbReference type="GO" id="GO:0004497">
    <property type="term" value="F:monooxygenase activity"/>
    <property type="evidence" value="ECO:0007669"/>
    <property type="project" value="UniProtKB-KW"/>
</dbReference>
<dbReference type="InterPro" id="IPR036188">
    <property type="entry name" value="FAD/NAD-bd_sf"/>
</dbReference>
<dbReference type="Gene3D" id="3.50.50.60">
    <property type="entry name" value="FAD/NAD(P)-binding domain"/>
    <property type="match status" value="1"/>
</dbReference>
<keyword evidence="6" id="KW-1185">Reference proteome</keyword>
<organism evidence="5 6">
    <name type="scientific">Salvia divinorum</name>
    <name type="common">Maria pastora</name>
    <name type="synonym">Diviner's sage</name>
    <dbReference type="NCBI Taxonomy" id="28513"/>
    <lineage>
        <taxon>Eukaryota</taxon>
        <taxon>Viridiplantae</taxon>
        <taxon>Streptophyta</taxon>
        <taxon>Embryophyta</taxon>
        <taxon>Tracheophyta</taxon>
        <taxon>Spermatophyta</taxon>
        <taxon>Magnoliopsida</taxon>
        <taxon>eudicotyledons</taxon>
        <taxon>Gunneridae</taxon>
        <taxon>Pentapetalae</taxon>
        <taxon>asterids</taxon>
        <taxon>lamiids</taxon>
        <taxon>Lamiales</taxon>
        <taxon>Lamiaceae</taxon>
        <taxon>Nepetoideae</taxon>
        <taxon>Mentheae</taxon>
        <taxon>Salviinae</taxon>
        <taxon>Salvia</taxon>
        <taxon>Salvia subgen. Calosphace</taxon>
    </lineage>
</organism>
<evidence type="ECO:0000313" key="5">
    <source>
        <dbReference type="EMBL" id="KAL1541176.1"/>
    </source>
</evidence>